<reference evidence="7 8" key="1">
    <citation type="submission" date="2023-12" db="EMBL/GenBank/DDBJ databases">
        <title>Blastococcus brunescens sp. nov., an actonobacterium isolated from sandstone collected in sahara desert.</title>
        <authorList>
            <person name="Gtari M."/>
            <person name="Ghodhbane F."/>
        </authorList>
    </citation>
    <scope>NUCLEOTIDE SEQUENCE [LARGE SCALE GENOMIC DNA]</scope>
    <source>
        <strain evidence="7 8">BMG 8361</strain>
    </source>
</reference>
<sequence length="176" mass="17666">MTTTRTSTITRRSFRGAALALVTGAGIALTPVAASANAGGPAPVASAPVALAAAPVVAPNSAAQVAVDTALAQQGKPYVWGGTGPGGYDCSGLTYSAYQAAGVSIPRTSRAQSTAGVPVAKADLQPGDLIFFYDPVGHVGMYIGNGQMVHSSTYGNPVAVVPVDSMWGYNTARRVV</sequence>
<organism evidence="7 8">
    <name type="scientific">Blastococcus brunescens</name>
    <dbReference type="NCBI Taxonomy" id="1564165"/>
    <lineage>
        <taxon>Bacteria</taxon>
        <taxon>Bacillati</taxon>
        <taxon>Actinomycetota</taxon>
        <taxon>Actinomycetes</taxon>
        <taxon>Geodermatophilales</taxon>
        <taxon>Geodermatophilaceae</taxon>
        <taxon>Blastococcus</taxon>
    </lineage>
</organism>
<dbReference type="SUPFAM" id="SSF54001">
    <property type="entry name" value="Cysteine proteinases"/>
    <property type="match status" value="1"/>
</dbReference>
<keyword evidence="4" id="KW-0788">Thiol protease</keyword>
<keyword evidence="5" id="KW-0732">Signal</keyword>
<name>A0ABZ1AUB9_9ACTN</name>
<feature type="domain" description="NlpC/P60" evidence="6">
    <location>
        <begin position="60"/>
        <end position="176"/>
    </location>
</feature>
<keyword evidence="2" id="KW-0645">Protease</keyword>
<dbReference type="InterPro" id="IPR038765">
    <property type="entry name" value="Papain-like_cys_pep_sf"/>
</dbReference>
<evidence type="ECO:0000313" key="7">
    <source>
        <dbReference type="EMBL" id="WRL62171.1"/>
    </source>
</evidence>
<proteinExistence type="inferred from homology"/>
<feature type="signal peptide" evidence="5">
    <location>
        <begin position="1"/>
        <end position="38"/>
    </location>
</feature>
<comment type="similarity">
    <text evidence="1">Belongs to the peptidase C40 family.</text>
</comment>
<gene>
    <name evidence="7" type="ORF">U6N30_19230</name>
</gene>
<accession>A0ABZ1AUB9</accession>
<dbReference type="RefSeq" id="WP_324273526.1">
    <property type="nucleotide sequence ID" value="NZ_CP141261.1"/>
</dbReference>
<keyword evidence="8" id="KW-1185">Reference proteome</keyword>
<dbReference type="PANTHER" id="PTHR47359">
    <property type="entry name" value="PEPTIDOGLYCAN DL-ENDOPEPTIDASE CWLO"/>
    <property type="match status" value="1"/>
</dbReference>
<dbReference type="PROSITE" id="PS51935">
    <property type="entry name" value="NLPC_P60"/>
    <property type="match status" value="1"/>
</dbReference>
<evidence type="ECO:0000259" key="6">
    <source>
        <dbReference type="PROSITE" id="PS51935"/>
    </source>
</evidence>
<evidence type="ECO:0000256" key="4">
    <source>
        <dbReference type="ARBA" id="ARBA00022807"/>
    </source>
</evidence>
<dbReference type="PROSITE" id="PS51318">
    <property type="entry name" value="TAT"/>
    <property type="match status" value="1"/>
</dbReference>
<dbReference type="Pfam" id="PF00877">
    <property type="entry name" value="NLPC_P60"/>
    <property type="match status" value="1"/>
</dbReference>
<dbReference type="Gene3D" id="3.90.1720.10">
    <property type="entry name" value="endopeptidase domain like (from Nostoc punctiforme)"/>
    <property type="match status" value="1"/>
</dbReference>
<keyword evidence="3" id="KW-0378">Hydrolase</keyword>
<dbReference type="Proteomes" id="UP001324287">
    <property type="component" value="Chromosome"/>
</dbReference>
<dbReference type="PANTHER" id="PTHR47359:SF3">
    <property type="entry name" value="NLP_P60 DOMAIN-CONTAINING PROTEIN-RELATED"/>
    <property type="match status" value="1"/>
</dbReference>
<feature type="chain" id="PRO_5047117316" evidence="5">
    <location>
        <begin position="39"/>
        <end position="176"/>
    </location>
</feature>
<dbReference type="InterPro" id="IPR051794">
    <property type="entry name" value="PG_Endopeptidase_C40"/>
</dbReference>
<dbReference type="InterPro" id="IPR006311">
    <property type="entry name" value="TAT_signal"/>
</dbReference>
<evidence type="ECO:0000256" key="5">
    <source>
        <dbReference type="SAM" id="SignalP"/>
    </source>
</evidence>
<evidence type="ECO:0000256" key="1">
    <source>
        <dbReference type="ARBA" id="ARBA00007074"/>
    </source>
</evidence>
<evidence type="ECO:0000256" key="2">
    <source>
        <dbReference type="ARBA" id="ARBA00022670"/>
    </source>
</evidence>
<evidence type="ECO:0000313" key="8">
    <source>
        <dbReference type="Proteomes" id="UP001324287"/>
    </source>
</evidence>
<evidence type="ECO:0000256" key="3">
    <source>
        <dbReference type="ARBA" id="ARBA00022801"/>
    </source>
</evidence>
<protein>
    <submittedName>
        <fullName evidence="7">NlpC/P60 family protein</fullName>
    </submittedName>
</protein>
<dbReference type="InterPro" id="IPR000064">
    <property type="entry name" value="NLP_P60_dom"/>
</dbReference>
<dbReference type="EMBL" id="CP141261">
    <property type="protein sequence ID" value="WRL62171.1"/>
    <property type="molecule type" value="Genomic_DNA"/>
</dbReference>